<evidence type="ECO:0000259" key="9">
    <source>
        <dbReference type="Pfam" id="PF15985"/>
    </source>
</evidence>
<dbReference type="Pfam" id="PF21266">
    <property type="entry name" value="S1_RRP4"/>
    <property type="match status" value="1"/>
</dbReference>
<dbReference type="GO" id="GO:0071038">
    <property type="term" value="P:TRAMP-dependent tRNA surveillance pathway"/>
    <property type="evidence" value="ECO:0007669"/>
    <property type="project" value="TreeGrafter"/>
</dbReference>
<evidence type="ECO:0000259" key="8">
    <source>
        <dbReference type="Pfam" id="PF14382"/>
    </source>
</evidence>
<dbReference type="InterPro" id="IPR004088">
    <property type="entry name" value="KH_dom_type_1"/>
</dbReference>
<dbReference type="SUPFAM" id="SSF54791">
    <property type="entry name" value="Eukaryotic type KH-domain (KH-domain type I)"/>
    <property type="match status" value="1"/>
</dbReference>
<dbReference type="Gene3D" id="2.40.50.140">
    <property type="entry name" value="Nucleic acid-binding proteins"/>
    <property type="match status" value="1"/>
</dbReference>
<evidence type="ECO:0000256" key="6">
    <source>
        <dbReference type="ARBA" id="ARBA00023242"/>
    </source>
</evidence>
<comment type="subcellular location">
    <subcellularLocation>
        <location evidence="1">Nucleus</location>
    </subcellularLocation>
</comment>
<name>A0A3N4IWZ7_ASCIM</name>
<evidence type="ECO:0000259" key="10">
    <source>
        <dbReference type="Pfam" id="PF21266"/>
    </source>
</evidence>
<gene>
    <name evidence="11" type="ORF">BJ508DRAFT_234568</name>
</gene>
<proteinExistence type="inferred from homology"/>
<feature type="compositionally biased region" description="Pro residues" evidence="7">
    <location>
        <begin position="1"/>
        <end position="11"/>
    </location>
</feature>
<evidence type="ECO:0000256" key="2">
    <source>
        <dbReference type="ARBA" id="ARBA00009155"/>
    </source>
</evidence>
<sequence length="337" mass="37301">MVISILPPPQPVQATRKLEDDSDEEDVLVDNDMDGDVEMDGPAKRSRQSRKLVTPGEIITDDTRWMRGHGTYIKDPSTIVSSVSGTLVKTNRLLSVQTLAPLAPYVPEIGDMVIGRIIEVQSKRWKVDINASLSATLMLSSINLPGGILRRRTNADELQIRTFFSEGDLLVAEVQQLYQDGMASLHTRSMKFGKLRNGWFFKVPAGGILRSKSHVWTISAAGGAGDIDVLLGVNGYLWISKRSETMGPVDSMRTDEVSEELYSSKNEYITPKLRREIARLGNCVKAIVSEGYRVDEGLLNAVYEATCELIIDYEEDVEVGPDWASTVVSNGLQRLGR</sequence>
<dbReference type="GO" id="GO:0034475">
    <property type="term" value="P:U4 snRNA 3'-end processing"/>
    <property type="evidence" value="ECO:0007669"/>
    <property type="project" value="TreeGrafter"/>
</dbReference>
<evidence type="ECO:0000256" key="4">
    <source>
        <dbReference type="ARBA" id="ARBA00022835"/>
    </source>
</evidence>
<dbReference type="GO" id="GO:0071035">
    <property type="term" value="P:nuclear polyadenylation-dependent rRNA catabolic process"/>
    <property type="evidence" value="ECO:0007669"/>
    <property type="project" value="TreeGrafter"/>
</dbReference>
<dbReference type="GO" id="GO:0000177">
    <property type="term" value="C:cytoplasmic exosome (RNase complex)"/>
    <property type="evidence" value="ECO:0007669"/>
    <property type="project" value="TreeGrafter"/>
</dbReference>
<dbReference type="SUPFAM" id="SSF50249">
    <property type="entry name" value="Nucleic acid-binding proteins"/>
    <property type="match status" value="1"/>
</dbReference>
<dbReference type="InterPro" id="IPR036612">
    <property type="entry name" value="KH_dom_type_1_sf"/>
</dbReference>
<dbReference type="CDD" id="cd05789">
    <property type="entry name" value="S1_Rrp4"/>
    <property type="match status" value="1"/>
</dbReference>
<evidence type="ECO:0000256" key="1">
    <source>
        <dbReference type="ARBA" id="ARBA00004123"/>
    </source>
</evidence>
<evidence type="ECO:0000256" key="5">
    <source>
        <dbReference type="ARBA" id="ARBA00022884"/>
    </source>
</evidence>
<dbReference type="EMBL" id="ML119650">
    <property type="protein sequence ID" value="RPA86154.1"/>
    <property type="molecule type" value="Genomic_DNA"/>
</dbReference>
<dbReference type="Pfam" id="PF15985">
    <property type="entry name" value="KH_6"/>
    <property type="match status" value="1"/>
</dbReference>
<keyword evidence="5" id="KW-0694">RNA-binding</keyword>
<dbReference type="PANTHER" id="PTHR21321:SF4">
    <property type="entry name" value="EXOSOME COMPLEX COMPONENT RRP4"/>
    <property type="match status" value="1"/>
</dbReference>
<dbReference type="GO" id="GO:0000467">
    <property type="term" value="P:exonucleolytic trimming to generate mature 3'-end of 5.8S rRNA from tricistronic rRNA transcript (SSU-rRNA, 5.8S rRNA, LSU-rRNA)"/>
    <property type="evidence" value="ECO:0007669"/>
    <property type="project" value="TreeGrafter"/>
</dbReference>
<evidence type="ECO:0000313" key="12">
    <source>
        <dbReference type="Proteomes" id="UP000275078"/>
    </source>
</evidence>
<evidence type="ECO:0000256" key="3">
    <source>
        <dbReference type="ARBA" id="ARBA00022552"/>
    </source>
</evidence>
<dbReference type="GO" id="GO:0071051">
    <property type="term" value="P:poly(A)-dependent snoRNA 3'-end processing"/>
    <property type="evidence" value="ECO:0007669"/>
    <property type="project" value="TreeGrafter"/>
</dbReference>
<feature type="domain" description="RRP4 S1" evidence="10">
    <location>
        <begin position="105"/>
        <end position="176"/>
    </location>
</feature>
<keyword evidence="6" id="KW-0539">Nucleus</keyword>
<dbReference type="FunFam" id="2.40.50.140:FF:000038">
    <property type="entry name" value="Exosome complex component RRP4"/>
    <property type="match status" value="1"/>
</dbReference>
<keyword evidence="11" id="KW-0540">Nuclease</keyword>
<organism evidence="11 12">
    <name type="scientific">Ascobolus immersus RN42</name>
    <dbReference type="NCBI Taxonomy" id="1160509"/>
    <lineage>
        <taxon>Eukaryota</taxon>
        <taxon>Fungi</taxon>
        <taxon>Dikarya</taxon>
        <taxon>Ascomycota</taxon>
        <taxon>Pezizomycotina</taxon>
        <taxon>Pezizomycetes</taxon>
        <taxon>Pezizales</taxon>
        <taxon>Ascobolaceae</taxon>
        <taxon>Ascobolus</taxon>
    </lineage>
</organism>
<dbReference type="GO" id="GO:0000176">
    <property type="term" value="C:nuclear exosome (RNase complex)"/>
    <property type="evidence" value="ECO:0007669"/>
    <property type="project" value="UniProtKB-ARBA"/>
</dbReference>
<feature type="domain" description="K Homology" evidence="9">
    <location>
        <begin position="198"/>
        <end position="244"/>
    </location>
</feature>
<protein>
    <submittedName>
        <fullName evidence="11">Exosome complex exonuclease RRP4</fullName>
    </submittedName>
</protein>
<dbReference type="GO" id="GO:0004527">
    <property type="term" value="F:exonuclease activity"/>
    <property type="evidence" value="ECO:0007669"/>
    <property type="project" value="UniProtKB-KW"/>
</dbReference>
<dbReference type="InterPro" id="IPR026699">
    <property type="entry name" value="Exosome_RNA_bind1/RRP40/RRP4"/>
</dbReference>
<feature type="compositionally biased region" description="Acidic residues" evidence="7">
    <location>
        <begin position="20"/>
        <end position="39"/>
    </location>
</feature>
<feature type="domain" description="Exosome complex component N-terminal" evidence="8">
    <location>
        <begin position="52"/>
        <end position="89"/>
    </location>
</feature>
<dbReference type="InterPro" id="IPR048565">
    <property type="entry name" value="S1_RRP4"/>
</dbReference>
<keyword evidence="12" id="KW-1185">Reference proteome</keyword>
<keyword evidence="4" id="KW-0271">Exosome</keyword>
<dbReference type="InterPro" id="IPR025721">
    <property type="entry name" value="Exosome_cplx_N_dom"/>
</dbReference>
<dbReference type="PANTHER" id="PTHR21321">
    <property type="entry name" value="PNAS-3 RELATED"/>
    <property type="match status" value="1"/>
</dbReference>
<evidence type="ECO:0000313" key="11">
    <source>
        <dbReference type="EMBL" id="RPA86154.1"/>
    </source>
</evidence>
<keyword evidence="11" id="KW-0269">Exonuclease</keyword>
<dbReference type="AlphaFoldDB" id="A0A3N4IWZ7"/>
<dbReference type="Proteomes" id="UP000275078">
    <property type="component" value="Unassembled WGS sequence"/>
</dbReference>
<keyword evidence="3" id="KW-0698">rRNA processing</keyword>
<dbReference type="STRING" id="1160509.A0A3N4IWZ7"/>
<dbReference type="OrthoDB" id="1650at2759"/>
<dbReference type="InterPro" id="IPR012340">
    <property type="entry name" value="NA-bd_OB-fold"/>
</dbReference>
<dbReference type="Gene3D" id="2.40.50.100">
    <property type="match status" value="1"/>
</dbReference>
<dbReference type="GO" id="GO:0003723">
    <property type="term" value="F:RNA binding"/>
    <property type="evidence" value="ECO:0007669"/>
    <property type="project" value="UniProtKB-KW"/>
</dbReference>
<dbReference type="GO" id="GO:0071028">
    <property type="term" value="P:nuclear mRNA surveillance"/>
    <property type="evidence" value="ECO:0007669"/>
    <property type="project" value="UniProtKB-ARBA"/>
</dbReference>
<feature type="region of interest" description="Disordered" evidence="7">
    <location>
        <begin position="1"/>
        <end position="51"/>
    </location>
</feature>
<evidence type="ECO:0000256" key="7">
    <source>
        <dbReference type="SAM" id="MobiDB-lite"/>
    </source>
</evidence>
<reference evidence="11 12" key="1">
    <citation type="journal article" date="2018" name="Nat. Ecol. Evol.">
        <title>Pezizomycetes genomes reveal the molecular basis of ectomycorrhizal truffle lifestyle.</title>
        <authorList>
            <person name="Murat C."/>
            <person name="Payen T."/>
            <person name="Noel B."/>
            <person name="Kuo A."/>
            <person name="Morin E."/>
            <person name="Chen J."/>
            <person name="Kohler A."/>
            <person name="Krizsan K."/>
            <person name="Balestrini R."/>
            <person name="Da Silva C."/>
            <person name="Montanini B."/>
            <person name="Hainaut M."/>
            <person name="Levati E."/>
            <person name="Barry K.W."/>
            <person name="Belfiori B."/>
            <person name="Cichocki N."/>
            <person name="Clum A."/>
            <person name="Dockter R.B."/>
            <person name="Fauchery L."/>
            <person name="Guy J."/>
            <person name="Iotti M."/>
            <person name="Le Tacon F."/>
            <person name="Lindquist E.A."/>
            <person name="Lipzen A."/>
            <person name="Malagnac F."/>
            <person name="Mello A."/>
            <person name="Molinier V."/>
            <person name="Miyauchi S."/>
            <person name="Poulain J."/>
            <person name="Riccioni C."/>
            <person name="Rubini A."/>
            <person name="Sitrit Y."/>
            <person name="Splivallo R."/>
            <person name="Traeger S."/>
            <person name="Wang M."/>
            <person name="Zifcakova L."/>
            <person name="Wipf D."/>
            <person name="Zambonelli A."/>
            <person name="Paolocci F."/>
            <person name="Nowrousian M."/>
            <person name="Ottonello S."/>
            <person name="Baldrian P."/>
            <person name="Spatafora J.W."/>
            <person name="Henrissat B."/>
            <person name="Nagy L.G."/>
            <person name="Aury J.M."/>
            <person name="Wincker P."/>
            <person name="Grigoriev I.V."/>
            <person name="Bonfante P."/>
            <person name="Martin F.M."/>
        </authorList>
    </citation>
    <scope>NUCLEOTIDE SEQUENCE [LARGE SCALE GENOMIC DNA]</scope>
    <source>
        <strain evidence="11 12">RN42</strain>
    </source>
</reference>
<comment type="similarity">
    <text evidence="2">Belongs to the RRP4 family.</text>
</comment>
<dbReference type="Pfam" id="PF14382">
    <property type="entry name" value="ECR1_N"/>
    <property type="match status" value="1"/>
</dbReference>
<accession>A0A3N4IWZ7</accession>
<dbReference type="GO" id="GO:0071034">
    <property type="term" value="P:CUT catabolic process"/>
    <property type="evidence" value="ECO:0007669"/>
    <property type="project" value="TreeGrafter"/>
</dbReference>
<keyword evidence="11" id="KW-0378">Hydrolase</keyword>
<dbReference type="SUPFAM" id="SSF110324">
    <property type="entry name" value="Ribosomal L27 protein-like"/>
    <property type="match status" value="1"/>
</dbReference>